<dbReference type="GO" id="GO:0046654">
    <property type="term" value="P:tetrahydrofolate biosynthetic process"/>
    <property type="evidence" value="ECO:0007669"/>
    <property type="project" value="UniProtKB-UniPathway"/>
</dbReference>
<dbReference type="OrthoDB" id="1122272at2"/>
<accession>A0A1T5HKP2</accession>
<dbReference type="GO" id="GO:0005524">
    <property type="term" value="F:ATP binding"/>
    <property type="evidence" value="ECO:0007669"/>
    <property type="project" value="UniProtKB-KW"/>
</dbReference>
<comment type="pathway">
    <text evidence="1">Cofactor biosynthesis; tetrahydrofolate biosynthesis; 2-amino-4-hydroxy-6-hydroxymethyl-7,8-dihydropteridine diphosphate from 7,8-dihydroneopterin triphosphate: step 4/4.</text>
</comment>
<dbReference type="PANTHER" id="PTHR43071">
    <property type="entry name" value="2-AMINO-4-HYDROXY-6-HYDROXYMETHYLDIHYDROPTERIDINE PYROPHOSPHOKINASE"/>
    <property type="match status" value="1"/>
</dbReference>
<sequence length="124" mass="14080">MNRMIISIGSNIEPFHHIKVALGKLQNHFEVLSVSSLQTTKPIGIVDQADFINGAVLATTNEDKKKVNTILKKIENEMGRDRTVPKFGPRNIDLDILIWNDEVVDDDYHTRPFLQEAVKELQSI</sequence>
<dbReference type="EC" id="2.7.6.3" evidence="3"/>
<keyword evidence="8" id="KW-0067">ATP-binding</keyword>
<reference evidence="14 15" key="1">
    <citation type="submission" date="2017-02" db="EMBL/GenBank/DDBJ databases">
        <authorList>
            <person name="Peterson S.W."/>
        </authorList>
    </citation>
    <scope>NUCLEOTIDE SEQUENCE [LARGE SCALE GENOMIC DNA]</scope>
    <source>
        <strain evidence="14 15">DSM 24412</strain>
    </source>
</reference>
<evidence type="ECO:0000256" key="8">
    <source>
        <dbReference type="ARBA" id="ARBA00022840"/>
    </source>
</evidence>
<comment type="similarity">
    <text evidence="2">Belongs to the HPPK family.</text>
</comment>
<dbReference type="Gene3D" id="3.30.70.560">
    <property type="entry name" value="7,8-Dihydro-6-hydroxymethylpterin-pyrophosphokinase HPPK"/>
    <property type="match status" value="1"/>
</dbReference>
<feature type="domain" description="7,8-dihydro-6-hydroxymethylpterin-pyrophosphokinase" evidence="13">
    <location>
        <begin position="86"/>
        <end position="97"/>
    </location>
</feature>
<evidence type="ECO:0000256" key="12">
    <source>
        <dbReference type="ARBA" id="ARBA00033413"/>
    </source>
</evidence>
<dbReference type="KEGG" id="asx:CDL62_00785"/>
<keyword evidence="6" id="KW-0547">Nucleotide-binding</keyword>
<dbReference type="GO" id="GO:0016301">
    <property type="term" value="F:kinase activity"/>
    <property type="evidence" value="ECO:0007669"/>
    <property type="project" value="UniProtKB-KW"/>
</dbReference>
<evidence type="ECO:0000313" key="14">
    <source>
        <dbReference type="EMBL" id="SKC21243.1"/>
    </source>
</evidence>
<dbReference type="PANTHER" id="PTHR43071:SF1">
    <property type="entry name" value="2-AMINO-4-HYDROXY-6-HYDROXYMETHYLDIHYDROPTERIDINE PYROPHOSPHOKINASE"/>
    <property type="match status" value="1"/>
</dbReference>
<dbReference type="EMBL" id="FUYV01000014">
    <property type="protein sequence ID" value="SKC21243.1"/>
    <property type="molecule type" value="Genomic_DNA"/>
</dbReference>
<evidence type="ECO:0000256" key="2">
    <source>
        <dbReference type="ARBA" id="ARBA00005810"/>
    </source>
</evidence>
<dbReference type="AlphaFoldDB" id="A0A1T5HKP2"/>
<evidence type="ECO:0000256" key="6">
    <source>
        <dbReference type="ARBA" id="ARBA00022741"/>
    </source>
</evidence>
<dbReference type="PROSITE" id="PS00794">
    <property type="entry name" value="HPPK"/>
    <property type="match status" value="1"/>
</dbReference>
<dbReference type="InterPro" id="IPR035907">
    <property type="entry name" value="Hppk_sf"/>
</dbReference>
<keyword evidence="9" id="KW-0289">Folate biosynthesis</keyword>
<dbReference type="SUPFAM" id="SSF55083">
    <property type="entry name" value="6-hydroxymethyl-7,8-dihydropterin pyrophosphokinase, HPPK"/>
    <property type="match status" value="1"/>
</dbReference>
<dbReference type="RefSeq" id="WP_079558105.1">
    <property type="nucleotide sequence ID" value="NZ_CP021904.1"/>
</dbReference>
<dbReference type="Pfam" id="PF01288">
    <property type="entry name" value="HPPK"/>
    <property type="match status" value="1"/>
</dbReference>
<evidence type="ECO:0000256" key="1">
    <source>
        <dbReference type="ARBA" id="ARBA00005051"/>
    </source>
</evidence>
<comment type="function">
    <text evidence="10">Catalyzes the transfer of pyrophosphate from adenosine triphosphate (ATP) to 6-hydroxymethyl-7,8-dihydropterin, an enzymatic step in folate biosynthesis pathway.</text>
</comment>
<evidence type="ECO:0000313" key="15">
    <source>
        <dbReference type="Proteomes" id="UP000191055"/>
    </source>
</evidence>
<dbReference type="GO" id="GO:0046656">
    <property type="term" value="P:folic acid biosynthetic process"/>
    <property type="evidence" value="ECO:0007669"/>
    <property type="project" value="UniProtKB-KW"/>
</dbReference>
<name>A0A1T5HKP2_9BACT</name>
<keyword evidence="7 14" id="KW-0418">Kinase</keyword>
<evidence type="ECO:0000256" key="11">
    <source>
        <dbReference type="ARBA" id="ARBA00029766"/>
    </source>
</evidence>
<evidence type="ECO:0000256" key="4">
    <source>
        <dbReference type="ARBA" id="ARBA00016218"/>
    </source>
</evidence>
<gene>
    <name evidence="14" type="ORF">SAMN03080601_02391</name>
</gene>
<keyword evidence="15" id="KW-1185">Reference proteome</keyword>
<evidence type="ECO:0000256" key="5">
    <source>
        <dbReference type="ARBA" id="ARBA00022679"/>
    </source>
</evidence>
<keyword evidence="5" id="KW-0808">Transferase</keyword>
<dbReference type="CDD" id="cd00483">
    <property type="entry name" value="HPPK"/>
    <property type="match status" value="1"/>
</dbReference>
<dbReference type="STRING" id="889453.SAMN03080601_02391"/>
<evidence type="ECO:0000256" key="10">
    <source>
        <dbReference type="ARBA" id="ARBA00029409"/>
    </source>
</evidence>
<dbReference type="Proteomes" id="UP000191055">
    <property type="component" value="Unassembled WGS sequence"/>
</dbReference>
<protein>
    <recommendedName>
        <fullName evidence="4">2-amino-4-hydroxy-6-hydroxymethyldihydropteridine pyrophosphokinase</fullName>
        <ecNumber evidence="3">2.7.6.3</ecNumber>
    </recommendedName>
    <alternativeName>
        <fullName evidence="11">6-hydroxymethyl-7,8-dihydropterin pyrophosphokinase</fullName>
    </alternativeName>
    <alternativeName>
        <fullName evidence="12">7,8-dihydro-6-hydroxymethylpterin-pyrophosphokinase</fullName>
    </alternativeName>
</protein>
<dbReference type="GO" id="GO:0003848">
    <property type="term" value="F:2-amino-4-hydroxy-6-hydroxymethyldihydropteridine diphosphokinase activity"/>
    <property type="evidence" value="ECO:0007669"/>
    <property type="project" value="UniProtKB-EC"/>
</dbReference>
<proteinExistence type="inferred from homology"/>
<dbReference type="UniPathway" id="UPA00077">
    <property type="reaction ID" value="UER00155"/>
</dbReference>
<dbReference type="InterPro" id="IPR000550">
    <property type="entry name" value="Hppk"/>
</dbReference>
<organism evidence="14 15">
    <name type="scientific">Alkalitalea saponilacus</name>
    <dbReference type="NCBI Taxonomy" id="889453"/>
    <lineage>
        <taxon>Bacteria</taxon>
        <taxon>Pseudomonadati</taxon>
        <taxon>Bacteroidota</taxon>
        <taxon>Bacteroidia</taxon>
        <taxon>Marinilabiliales</taxon>
        <taxon>Marinilabiliaceae</taxon>
        <taxon>Alkalitalea</taxon>
    </lineage>
</organism>
<evidence type="ECO:0000259" key="13">
    <source>
        <dbReference type="PROSITE" id="PS00794"/>
    </source>
</evidence>
<evidence type="ECO:0000256" key="7">
    <source>
        <dbReference type="ARBA" id="ARBA00022777"/>
    </source>
</evidence>
<evidence type="ECO:0000256" key="9">
    <source>
        <dbReference type="ARBA" id="ARBA00022909"/>
    </source>
</evidence>
<dbReference type="NCBIfam" id="TIGR01498">
    <property type="entry name" value="folK"/>
    <property type="match status" value="1"/>
</dbReference>
<evidence type="ECO:0000256" key="3">
    <source>
        <dbReference type="ARBA" id="ARBA00013253"/>
    </source>
</evidence>